<dbReference type="SUPFAM" id="SSF52151">
    <property type="entry name" value="FabD/lysophospholipase-like"/>
    <property type="match status" value="1"/>
</dbReference>
<dbReference type="Proteomes" id="UP000054561">
    <property type="component" value="Unassembled WGS sequence"/>
</dbReference>
<feature type="signal peptide" evidence="1">
    <location>
        <begin position="1"/>
        <end position="24"/>
    </location>
</feature>
<keyword evidence="1" id="KW-0732">Signal</keyword>
<proteinExistence type="predicted"/>
<evidence type="ECO:0000256" key="1">
    <source>
        <dbReference type="SAM" id="SignalP"/>
    </source>
</evidence>
<evidence type="ECO:0000259" key="2">
    <source>
        <dbReference type="SMART" id="SM00827"/>
    </source>
</evidence>
<gene>
    <name evidence="3" type="ORF">AK88_00199</name>
</gene>
<dbReference type="OMA" id="AANYNCP"/>
<reference evidence="3 4" key="1">
    <citation type="submission" date="2014-03" db="EMBL/GenBank/DDBJ databases">
        <title>The Genome Sequence of Plasmodium fragile nilgiri.</title>
        <authorList>
            <consortium name="The Broad Institute Genomics Platform"/>
            <consortium name="The Broad Institute Genome Sequencing Center for Infectious Disease"/>
            <person name="Neafsey D."/>
            <person name="Duraisingh M."/>
            <person name="Young S.K."/>
            <person name="Zeng Q."/>
            <person name="Gargeya S."/>
            <person name="Abouelleil A."/>
            <person name="Alvarado L."/>
            <person name="Chapman S.B."/>
            <person name="Gainer-Dewar J."/>
            <person name="Goldberg J."/>
            <person name="Griggs A."/>
            <person name="Gujja S."/>
            <person name="Hansen M."/>
            <person name="Howarth C."/>
            <person name="Imamovic A."/>
            <person name="Larimer J."/>
            <person name="Pearson M."/>
            <person name="Poon T.W."/>
            <person name="Priest M."/>
            <person name="Roberts A."/>
            <person name="Saif S."/>
            <person name="Shea T."/>
            <person name="Sykes S."/>
            <person name="Wortman J."/>
            <person name="Nusbaum C."/>
            <person name="Birren B."/>
        </authorList>
    </citation>
    <scope>NUCLEOTIDE SEQUENCE [LARGE SCALE GENOMIC DNA]</scope>
    <source>
        <strain evidence="4">nilgiri</strain>
    </source>
</reference>
<keyword evidence="4" id="KW-1185">Reference proteome</keyword>
<sequence length="406" mass="46379">MHMVTSSALLTISIIVIKTILWNSEECKCFILKARERAVSGLLHRGVNKKNRRRLFNEPNSRDEINEQIMTSSENDNYIKKKLKEFEKYRIATYSSQYTFFFPGQGEQYMSMGIDTYNTCKNAKELYDRASRILGYTLMDVIKNGPIEKLKDSEISQPSIYTVSIAALEKLKQENQDAVMKLNLCMGYSLGEYSALTCSEALPFEEGVFLTKERGKAMQNCAKLYKKTTIAIVGLTLDRIHNLIKDVNEKMDDDIFIVSYMTPKKFGLCGEPESMQYLNKLAKEKYKAIFTKELQISGGFHSSYMFPARKALENALKHITFRKLKVPVISNVDGCTYDDPQIIKELLLLQLTSPIKINACLENVLTHGYETGYELGPGTINSNLLKDVSKKQKEATPYIYDNHILR</sequence>
<dbReference type="InterPro" id="IPR001227">
    <property type="entry name" value="Ac_transferase_dom_sf"/>
</dbReference>
<accession>A0A0D9QSF5</accession>
<evidence type="ECO:0000313" key="4">
    <source>
        <dbReference type="Proteomes" id="UP000054561"/>
    </source>
</evidence>
<feature type="chain" id="PRO_5002343866" evidence="1">
    <location>
        <begin position="25"/>
        <end position="406"/>
    </location>
</feature>
<dbReference type="InterPro" id="IPR014043">
    <property type="entry name" value="Acyl_transferase_dom"/>
</dbReference>
<dbReference type="PANTHER" id="PTHR47170:SF2">
    <property type="entry name" value="MALONYL-COA:ACP TRANSACYLASE (MAT) DOMAIN-CONTAINING PROTEIN"/>
    <property type="match status" value="1"/>
</dbReference>
<dbReference type="GO" id="GO:0016740">
    <property type="term" value="F:transferase activity"/>
    <property type="evidence" value="ECO:0007669"/>
    <property type="project" value="InterPro"/>
</dbReference>
<evidence type="ECO:0000313" key="3">
    <source>
        <dbReference type="EMBL" id="KJP90030.1"/>
    </source>
</evidence>
<dbReference type="Gene3D" id="3.40.366.10">
    <property type="entry name" value="Malonyl-Coenzyme A Acyl Carrier Protein, domain 2"/>
    <property type="match status" value="1"/>
</dbReference>
<dbReference type="OrthoDB" id="541883at2759"/>
<dbReference type="EMBL" id="KQ001646">
    <property type="protein sequence ID" value="KJP90030.1"/>
    <property type="molecule type" value="Genomic_DNA"/>
</dbReference>
<feature type="domain" description="Malonyl-CoA:ACP transacylase (MAT)" evidence="2">
    <location>
        <begin position="101"/>
        <end position="401"/>
    </location>
</feature>
<dbReference type="InterPro" id="IPR052760">
    <property type="entry name" value="Mitochondrial_malonyltrans"/>
</dbReference>
<dbReference type="InterPro" id="IPR016035">
    <property type="entry name" value="Acyl_Trfase/lysoPLipase"/>
</dbReference>
<dbReference type="Pfam" id="PF00698">
    <property type="entry name" value="Acyl_transf_1"/>
    <property type="match status" value="1"/>
</dbReference>
<dbReference type="RefSeq" id="XP_012333273.1">
    <property type="nucleotide sequence ID" value="XM_012477850.1"/>
</dbReference>
<dbReference type="PANTHER" id="PTHR47170">
    <property type="entry name" value="MALONYL-COA ACP TRANSACYLASE, ACP-BINDING"/>
    <property type="match status" value="1"/>
</dbReference>
<dbReference type="VEuPathDB" id="PlasmoDB:AK88_00199"/>
<protein>
    <submittedName>
        <fullName evidence="3">Malonyl CoA-acyl carrier protein transacylase</fullName>
    </submittedName>
</protein>
<dbReference type="GeneID" id="24265513"/>
<dbReference type="Gene3D" id="3.30.70.250">
    <property type="entry name" value="Malonyl-CoA ACP transacylase, ACP-binding"/>
    <property type="match status" value="1"/>
</dbReference>
<organism evidence="3 4">
    <name type="scientific">Plasmodium fragile</name>
    <dbReference type="NCBI Taxonomy" id="5857"/>
    <lineage>
        <taxon>Eukaryota</taxon>
        <taxon>Sar</taxon>
        <taxon>Alveolata</taxon>
        <taxon>Apicomplexa</taxon>
        <taxon>Aconoidasida</taxon>
        <taxon>Haemosporida</taxon>
        <taxon>Plasmodiidae</taxon>
        <taxon>Plasmodium</taxon>
        <taxon>Plasmodium (Plasmodium)</taxon>
    </lineage>
</organism>
<name>A0A0D9QSF5_PLAFR</name>
<dbReference type="SMART" id="SM00827">
    <property type="entry name" value="PKS_AT"/>
    <property type="match status" value="1"/>
</dbReference>
<dbReference type="AlphaFoldDB" id="A0A0D9QSF5"/>